<evidence type="ECO:0000313" key="3">
    <source>
        <dbReference type="Proteomes" id="UP000078387"/>
    </source>
</evidence>
<evidence type="ECO:0000313" key="2">
    <source>
        <dbReference type="EMBL" id="GAT95581.1"/>
    </source>
</evidence>
<dbReference type="VEuPathDB" id="AmoebaDB:EHI5A_107940"/>
<dbReference type="AlphaFoldDB" id="A0A5K1VAM9"/>
<reference evidence="2 3" key="1">
    <citation type="submission" date="2016-05" db="EMBL/GenBank/DDBJ databases">
        <title>First whole genome sequencing of Entamoeba histolytica HM1:IMSS-clone-6.</title>
        <authorList>
            <person name="Mukherjee Avik.K."/>
            <person name="Izumyama S."/>
            <person name="Nakada-Tsukui K."/>
            <person name="Nozaki T."/>
        </authorList>
    </citation>
    <scope>NUCLEOTIDE SEQUENCE [LARGE SCALE GENOMIC DNA]</scope>
    <source>
        <strain evidence="2 3">HM1:IMSS clone 6</strain>
    </source>
</reference>
<proteinExistence type="predicted"/>
<dbReference type="EMBL" id="BDEQ01000001">
    <property type="protein sequence ID" value="GAT95581.1"/>
    <property type="molecule type" value="Genomic_DNA"/>
</dbReference>
<comment type="caution">
    <text evidence="2">The sequence shown here is derived from an EMBL/GenBank/DDBJ whole genome shotgun (WGS) entry which is preliminary data.</text>
</comment>
<evidence type="ECO:0000256" key="1">
    <source>
        <dbReference type="SAM" id="Coils"/>
    </source>
</evidence>
<dbReference type="OMA" id="NETHEIE"/>
<feature type="coiled-coil region" evidence="1">
    <location>
        <begin position="116"/>
        <end position="150"/>
    </location>
</feature>
<dbReference type="VEuPathDB" id="AmoebaDB:EHI8A_074770"/>
<organism evidence="2 3">
    <name type="scientific">Entamoeba histolytica</name>
    <dbReference type="NCBI Taxonomy" id="5759"/>
    <lineage>
        <taxon>Eukaryota</taxon>
        <taxon>Amoebozoa</taxon>
        <taxon>Evosea</taxon>
        <taxon>Archamoebae</taxon>
        <taxon>Mastigamoebida</taxon>
        <taxon>Entamoebidae</taxon>
        <taxon>Entamoeba</taxon>
    </lineage>
</organism>
<dbReference type="VEuPathDB" id="AmoebaDB:KM1_131720"/>
<dbReference type="VEuPathDB" id="AmoebaDB:EHI7A_071600"/>
<protein>
    <submittedName>
        <fullName evidence="2">Uncharacterized protein</fullName>
    </submittedName>
</protein>
<dbReference type="VEuPathDB" id="AmoebaDB:EHI_161020"/>
<accession>A0A5K1VAM9</accession>
<keyword evidence="1" id="KW-0175">Coiled coil</keyword>
<dbReference type="Proteomes" id="UP000078387">
    <property type="component" value="Unassembled WGS sequence"/>
</dbReference>
<sequence length="394" mass="45604">MEHLEQFNLFNQVIKVLPSFCNALEEAAGIAVDPESKYQISKYRIDITDSDEIAIREYRRLFDELNFIVTENLRIIKRVNEAVELLKRAFTLMEAVQKNEEKEMSVIASTANELALKIVEKETDKYNKEIDKINKEIQFQMQEKRNEFNEKILDIQECIKPVANAVTLSKMETPITSMTSRPKVPVIKRIKKTNCEILNLFSFGLNKPEEDSDLYVVNENVKTFRTWSALKKCNLIYDSSINCYEEFRRSVICRSNLFFINFDDQGNVFGAFVKKQITKINVFVKDKDHFLFSLNANGRIVTPIRFLPKKNQYDCAVTIFAEVSKKEKKNDTRLYQIGSFELGRGSMGIRAIGEKKSDCCHLSQSYEGIQNLTLTGTNHPAEFTTRRVIVVQME</sequence>
<name>A0A5K1VAM9_ENTHI</name>
<gene>
    <name evidence="2" type="ORF">CL6EHI_161020</name>
</gene>